<proteinExistence type="predicted"/>
<reference evidence="1" key="1">
    <citation type="submission" date="2015-07" db="EMBL/GenBank/DDBJ databases">
        <title>Draft Genome Sequences of Anaerolinea thermolimosa IMO-1, Bellilinea caldifistulae GOMI-1, Leptolinea tardivitalis YMTK-2, Levilinea saccharolytica KIBI-1,Longilinea arvoryzae KOME-1, Previously Described as Members of the Anaerolineaceae (Chloroflexi).</title>
        <authorList>
            <person name="Sekiguchi Y."/>
            <person name="Ohashi A."/>
            <person name="Matsuura N."/>
            <person name="Tourlousse M.D."/>
        </authorList>
    </citation>
    <scope>NUCLEOTIDE SEQUENCE [LARGE SCALE GENOMIC DNA]</scope>
    <source>
        <strain evidence="1">KOME-1</strain>
    </source>
</reference>
<dbReference type="RefSeq" id="WP_075074105.1">
    <property type="nucleotide sequence ID" value="NZ_DF967972.1"/>
</dbReference>
<dbReference type="OrthoDB" id="1877836at2"/>
<keyword evidence="2" id="KW-1185">Reference proteome</keyword>
<dbReference type="AlphaFoldDB" id="A0A0S7BKZ9"/>
<dbReference type="EMBL" id="DF967972">
    <property type="protein sequence ID" value="GAP14882.1"/>
    <property type="molecule type" value="Genomic_DNA"/>
</dbReference>
<sequence length="357" mass="38318">MKSLGKSTFAWQIPTILGGDVDKIAAILKAANFQSVIIHSETLAAWKLNKRPEFVKALKSVGITPVGGAAVYGVDPASEGRQAAALCKEFGLSAFVFDAESTFDASPNSDSGAVKLIKAFRADAPGVLVGWCWWAMYQSKPDKKTGRIVNWHPKSVLWSAMTPGYGDADFGMMMAYWSWGDSPQAAIAYLKESWRQWREVTDKPLVPAGRAYIGDGGTATPKAITAYEDAARLLGAVGVCWWSLQHALDAVHLPGVWDALAKLTPFEDVIEPAPEPIPQPNPEPDPVGLYMMATRFVNIRAAPTTASKDLGDVKPGEQVGPIIGIAGGRSGAWAHLADGRYVCAADPFGNVYLVETK</sequence>
<protein>
    <submittedName>
        <fullName evidence="1">Uncharacterized protein</fullName>
    </submittedName>
</protein>
<organism evidence="1">
    <name type="scientific">Longilinea arvoryzae</name>
    <dbReference type="NCBI Taxonomy" id="360412"/>
    <lineage>
        <taxon>Bacteria</taxon>
        <taxon>Bacillati</taxon>
        <taxon>Chloroflexota</taxon>
        <taxon>Anaerolineae</taxon>
        <taxon>Anaerolineales</taxon>
        <taxon>Anaerolineaceae</taxon>
        <taxon>Longilinea</taxon>
    </lineage>
</organism>
<name>A0A0S7BKZ9_9CHLR</name>
<dbReference type="Proteomes" id="UP000055060">
    <property type="component" value="Unassembled WGS sequence"/>
</dbReference>
<evidence type="ECO:0000313" key="2">
    <source>
        <dbReference type="Proteomes" id="UP000055060"/>
    </source>
</evidence>
<evidence type="ECO:0000313" key="1">
    <source>
        <dbReference type="EMBL" id="GAP14882.1"/>
    </source>
</evidence>
<accession>A0A0S7BKZ9</accession>
<gene>
    <name evidence="1" type="ORF">LARV_02661</name>
</gene>
<dbReference type="STRING" id="360412.LARV_02661"/>